<dbReference type="Pfam" id="PF03746">
    <property type="entry name" value="LamB_YcsF"/>
    <property type="match status" value="1"/>
</dbReference>
<keyword evidence="1" id="KW-0067">ATP-binding</keyword>
<dbReference type="EC" id="3.5.2.9" evidence="1"/>
<dbReference type="RefSeq" id="WP_230498431.1">
    <property type="nucleotide sequence ID" value="NZ_CAKJTG010000030.1"/>
</dbReference>
<comment type="caution">
    <text evidence="2">The sequence shown here is derived from an EMBL/GenBank/DDBJ whole genome shotgun (WGS) entry which is preliminary data.</text>
</comment>
<dbReference type="NCBIfam" id="NF003813">
    <property type="entry name" value="PRK05406.1-2"/>
    <property type="match status" value="1"/>
</dbReference>
<comment type="function">
    <text evidence="1">Catalyzes the cleavage of 5-oxoproline to form L-glutamate coupled to the hydrolysis of ATP to ADP and inorganic phosphate.</text>
</comment>
<organism evidence="2 3">
    <name type="scientific">Pseudoneobacillus rhizosphaerae</name>
    <dbReference type="NCBI Taxonomy" id="2880968"/>
    <lineage>
        <taxon>Bacteria</taxon>
        <taxon>Bacillati</taxon>
        <taxon>Bacillota</taxon>
        <taxon>Bacilli</taxon>
        <taxon>Bacillales</taxon>
        <taxon>Bacillaceae</taxon>
        <taxon>Pseudoneobacillus</taxon>
    </lineage>
</organism>
<dbReference type="NCBIfam" id="NF003814">
    <property type="entry name" value="PRK05406.1-3"/>
    <property type="match status" value="1"/>
</dbReference>
<comment type="catalytic activity">
    <reaction evidence="1">
        <text>5-oxo-L-proline + ATP + 2 H2O = L-glutamate + ADP + phosphate + H(+)</text>
        <dbReference type="Rhea" id="RHEA:10348"/>
        <dbReference type="ChEBI" id="CHEBI:15377"/>
        <dbReference type="ChEBI" id="CHEBI:15378"/>
        <dbReference type="ChEBI" id="CHEBI:29985"/>
        <dbReference type="ChEBI" id="CHEBI:30616"/>
        <dbReference type="ChEBI" id="CHEBI:43474"/>
        <dbReference type="ChEBI" id="CHEBI:58402"/>
        <dbReference type="ChEBI" id="CHEBI:456216"/>
        <dbReference type="EC" id="3.5.2.9"/>
    </reaction>
</comment>
<dbReference type="GO" id="GO:0005524">
    <property type="term" value="F:ATP binding"/>
    <property type="evidence" value="ECO:0007669"/>
    <property type="project" value="UniProtKB-UniRule"/>
</dbReference>
<sequence>MLSVDLNCDLGESFGVYRVGNDKEIMKFVSSVNIACGFHAGDPTIMNQTVELACQNDVKIGAHPGYLDLTGFGRRNINLTPDEVYANVLYQIGALNAFVIAHGTSLHHVKPHGALYNMSAVNPHLAEAVAKAVYDFDPSLTLYGLANSELIKAGEKYSLKTAQEVFADRTYQADGTLTPRTESNALITDERQSINQTLQMVLDNQITCITGETIPIVADTICLHGDGEHALSFAQKIRTAFEKEGISIK</sequence>
<dbReference type="NCBIfam" id="NF003816">
    <property type="entry name" value="PRK05406.1-5"/>
    <property type="match status" value="1"/>
</dbReference>
<reference evidence="2" key="1">
    <citation type="submission" date="2021-10" db="EMBL/GenBank/DDBJ databases">
        <authorList>
            <person name="Criscuolo A."/>
        </authorList>
    </citation>
    <scope>NUCLEOTIDE SEQUENCE</scope>
    <source>
        <strain evidence="2">CIP111885</strain>
    </source>
</reference>
<name>A0A9C7GD68_9BACI</name>
<dbReference type="HAMAP" id="MF_00691">
    <property type="entry name" value="PxpA"/>
    <property type="match status" value="1"/>
</dbReference>
<dbReference type="GO" id="GO:0017168">
    <property type="term" value="F:5-oxoprolinase (ATP-hydrolyzing) activity"/>
    <property type="evidence" value="ECO:0007669"/>
    <property type="project" value="UniProtKB-UniRule"/>
</dbReference>
<keyword evidence="3" id="KW-1185">Reference proteome</keyword>
<evidence type="ECO:0000313" key="2">
    <source>
        <dbReference type="EMBL" id="CAG9610194.1"/>
    </source>
</evidence>
<dbReference type="Gene3D" id="3.20.20.370">
    <property type="entry name" value="Glycoside hydrolase/deacetylase"/>
    <property type="match status" value="1"/>
</dbReference>
<dbReference type="SUPFAM" id="SSF88713">
    <property type="entry name" value="Glycoside hydrolase/deacetylase"/>
    <property type="match status" value="1"/>
</dbReference>
<evidence type="ECO:0000256" key="1">
    <source>
        <dbReference type="HAMAP-Rule" id="MF_00691"/>
    </source>
</evidence>
<dbReference type="InterPro" id="IPR011330">
    <property type="entry name" value="Glyco_hydro/deAcase_b/a-brl"/>
</dbReference>
<comment type="subunit">
    <text evidence="1">Forms a complex composed of PxpA, PxpB and PxpC.</text>
</comment>
<keyword evidence="1 2" id="KW-0378">Hydrolase</keyword>
<dbReference type="Proteomes" id="UP000789845">
    <property type="component" value="Unassembled WGS sequence"/>
</dbReference>
<protein>
    <recommendedName>
        <fullName evidence="1">5-oxoprolinase subunit A</fullName>
        <shortName evidence="1">5-OPase subunit A</shortName>
        <ecNumber evidence="1">3.5.2.9</ecNumber>
    </recommendedName>
    <alternativeName>
        <fullName evidence="1">5-oxoprolinase (ATP-hydrolyzing) subunit A</fullName>
    </alternativeName>
</protein>
<keyword evidence="1" id="KW-0547">Nucleotide-binding</keyword>
<dbReference type="AlphaFoldDB" id="A0A9C7GD68"/>
<dbReference type="GO" id="GO:0005975">
    <property type="term" value="P:carbohydrate metabolic process"/>
    <property type="evidence" value="ECO:0007669"/>
    <property type="project" value="InterPro"/>
</dbReference>
<dbReference type="PANTHER" id="PTHR30292:SF0">
    <property type="entry name" value="5-OXOPROLINASE SUBUNIT A"/>
    <property type="match status" value="1"/>
</dbReference>
<proteinExistence type="inferred from homology"/>
<evidence type="ECO:0000313" key="3">
    <source>
        <dbReference type="Proteomes" id="UP000789845"/>
    </source>
</evidence>
<dbReference type="PANTHER" id="PTHR30292">
    <property type="entry name" value="UNCHARACTERIZED PROTEIN YBGL-RELATED"/>
    <property type="match status" value="1"/>
</dbReference>
<accession>A0A9C7GD68</accession>
<dbReference type="CDD" id="cd10787">
    <property type="entry name" value="LamB_YcsF_like"/>
    <property type="match status" value="1"/>
</dbReference>
<gene>
    <name evidence="1 2" type="primary">pxpA</name>
    <name evidence="2" type="ORF">NEOCIP111885_03940</name>
</gene>
<dbReference type="InterPro" id="IPR005501">
    <property type="entry name" value="LamB/YcsF/PxpA-like"/>
</dbReference>
<dbReference type="EMBL" id="CAKJTG010000030">
    <property type="protein sequence ID" value="CAG9610194.1"/>
    <property type="molecule type" value="Genomic_DNA"/>
</dbReference>
<comment type="similarity">
    <text evidence="1">Belongs to the LamB/PxpA family.</text>
</comment>